<gene>
    <name evidence="8" type="ordered locus">Sta7437_2126</name>
</gene>
<name>K9XUC3_STAC7</name>
<dbReference type="EMBL" id="CP003653">
    <property type="protein sequence ID" value="AFZ35676.1"/>
    <property type="molecule type" value="Genomic_DNA"/>
</dbReference>
<dbReference type="RefSeq" id="WP_015193344.1">
    <property type="nucleotide sequence ID" value="NC_019748.1"/>
</dbReference>
<protein>
    <recommendedName>
        <fullName evidence="7">Endoribonuclease YoeB</fullName>
    </recommendedName>
    <alternativeName>
        <fullName evidence="6">Putative mRNA interferase YoeB</fullName>
    </alternativeName>
</protein>
<dbReference type="PANTHER" id="PTHR38039">
    <property type="entry name" value="TOXIN YOEB"/>
    <property type="match status" value="1"/>
</dbReference>
<accession>K9XUC3</accession>
<dbReference type="KEGG" id="scs:Sta7437_2126"/>
<dbReference type="PANTHER" id="PTHR38039:SF1">
    <property type="entry name" value="TOXIN YOEB"/>
    <property type="match status" value="1"/>
</dbReference>
<keyword evidence="4" id="KW-0255">Endonuclease</keyword>
<keyword evidence="3" id="KW-0540">Nuclease</keyword>
<evidence type="ECO:0000256" key="3">
    <source>
        <dbReference type="ARBA" id="ARBA00022722"/>
    </source>
</evidence>
<dbReference type="OrthoDB" id="9801102at2"/>
<dbReference type="Pfam" id="PF06769">
    <property type="entry name" value="YoeB_toxin"/>
    <property type="match status" value="1"/>
</dbReference>
<evidence type="ECO:0000256" key="7">
    <source>
        <dbReference type="ARBA" id="ARBA00050056"/>
    </source>
</evidence>
<evidence type="ECO:0000313" key="9">
    <source>
        <dbReference type="Proteomes" id="UP000010473"/>
    </source>
</evidence>
<proteinExistence type="inferred from homology"/>
<dbReference type="STRING" id="111780.Sta7437_2126"/>
<dbReference type="InterPro" id="IPR035093">
    <property type="entry name" value="RelE/ParE_toxin_dom_sf"/>
</dbReference>
<reference evidence="9" key="1">
    <citation type="journal article" date="2013" name="Proc. Natl. Acad. Sci. U.S.A.">
        <title>Improving the coverage of the cyanobacterial phylum using diversity-driven genome sequencing.</title>
        <authorList>
            <person name="Shih P.M."/>
            <person name="Wu D."/>
            <person name="Latifi A."/>
            <person name="Axen S.D."/>
            <person name="Fewer D.P."/>
            <person name="Talla E."/>
            <person name="Calteau A."/>
            <person name="Cai F."/>
            <person name="Tandeau de Marsac N."/>
            <person name="Rippka R."/>
            <person name="Herdman M."/>
            <person name="Sivonen K."/>
            <person name="Coursin T."/>
            <person name="Laurent T."/>
            <person name="Goodwin L."/>
            <person name="Nolan M."/>
            <person name="Davenport K.W."/>
            <person name="Han C.S."/>
            <person name="Rubin E.M."/>
            <person name="Eisen J.A."/>
            <person name="Woyke T."/>
            <person name="Gugger M."/>
            <person name="Kerfeld C.A."/>
        </authorList>
    </citation>
    <scope>NUCLEOTIDE SEQUENCE [LARGE SCALE GENOMIC DNA]</scope>
    <source>
        <strain evidence="9">ATCC 29371 / PCC 7437</strain>
    </source>
</reference>
<dbReference type="eggNOG" id="COG4115">
    <property type="taxonomic scope" value="Bacteria"/>
</dbReference>
<dbReference type="SUPFAM" id="SSF143011">
    <property type="entry name" value="RelE-like"/>
    <property type="match status" value="1"/>
</dbReference>
<evidence type="ECO:0000256" key="2">
    <source>
        <dbReference type="ARBA" id="ARBA00022649"/>
    </source>
</evidence>
<evidence type="ECO:0000256" key="6">
    <source>
        <dbReference type="ARBA" id="ARBA00030388"/>
    </source>
</evidence>
<dbReference type="GO" id="GO:0006401">
    <property type="term" value="P:RNA catabolic process"/>
    <property type="evidence" value="ECO:0007669"/>
    <property type="project" value="InterPro"/>
</dbReference>
<comment type="similarity">
    <text evidence="1">Belongs to the YoeB family.</text>
</comment>
<dbReference type="Proteomes" id="UP000010473">
    <property type="component" value="Chromosome"/>
</dbReference>
<dbReference type="PATRIC" id="fig|111780.3.peg.2218"/>
<sequence>MPENKNRAIVFDLQFREDLRWWFKQDRNIANRILDLVEAITKEPFKGIGKPECLKYREANTWSRRITQEHRLVYRVTEDRIDFLQARYHY</sequence>
<evidence type="ECO:0000256" key="4">
    <source>
        <dbReference type="ARBA" id="ARBA00022759"/>
    </source>
</evidence>
<evidence type="ECO:0000256" key="1">
    <source>
        <dbReference type="ARBA" id="ARBA00008172"/>
    </source>
</evidence>
<keyword evidence="9" id="KW-1185">Reference proteome</keyword>
<dbReference type="GO" id="GO:0045892">
    <property type="term" value="P:negative regulation of DNA-templated transcription"/>
    <property type="evidence" value="ECO:0007669"/>
    <property type="project" value="TreeGrafter"/>
</dbReference>
<evidence type="ECO:0000256" key="5">
    <source>
        <dbReference type="ARBA" id="ARBA00022801"/>
    </source>
</evidence>
<dbReference type="GO" id="GO:0004519">
    <property type="term" value="F:endonuclease activity"/>
    <property type="evidence" value="ECO:0007669"/>
    <property type="project" value="UniProtKB-KW"/>
</dbReference>
<dbReference type="GO" id="GO:0016787">
    <property type="term" value="F:hydrolase activity"/>
    <property type="evidence" value="ECO:0007669"/>
    <property type="project" value="UniProtKB-KW"/>
</dbReference>
<organism evidence="8 9">
    <name type="scientific">Stanieria cyanosphaera (strain ATCC 29371 / PCC 7437)</name>
    <dbReference type="NCBI Taxonomy" id="111780"/>
    <lineage>
        <taxon>Bacteria</taxon>
        <taxon>Bacillati</taxon>
        <taxon>Cyanobacteriota</taxon>
        <taxon>Cyanophyceae</taxon>
        <taxon>Pleurocapsales</taxon>
        <taxon>Dermocarpellaceae</taxon>
        <taxon>Stanieria</taxon>
    </lineage>
</organism>
<dbReference type="NCBIfam" id="TIGR02116">
    <property type="entry name" value="toxin_Txe_YoeB"/>
    <property type="match status" value="1"/>
</dbReference>
<keyword evidence="5" id="KW-0378">Hydrolase</keyword>
<evidence type="ECO:0000313" key="8">
    <source>
        <dbReference type="EMBL" id="AFZ35676.1"/>
    </source>
</evidence>
<dbReference type="Gene3D" id="3.30.2310.20">
    <property type="entry name" value="RelE-like"/>
    <property type="match status" value="1"/>
</dbReference>
<dbReference type="AlphaFoldDB" id="K9XUC3"/>
<dbReference type="InterPro" id="IPR009614">
    <property type="entry name" value="YoeB_toxin"/>
</dbReference>
<keyword evidence="2" id="KW-1277">Toxin-antitoxin system</keyword>
<dbReference type="HOGENOM" id="CLU_169492_2_2_3"/>